<keyword evidence="2" id="KW-1133">Transmembrane helix</keyword>
<sequence length="109" mass="11509">MSLSQLLDTARDSMTVRRVFGEPYERDGATVIPAARVRGAGGGGGGKDERGQEGDGGGFVLTARPVGAYVVKDGAVTWQPAVDVERVVTVAVLGWAVVAWLVTRAVRRR</sequence>
<evidence type="ECO:0000313" key="4">
    <source>
        <dbReference type="Proteomes" id="UP000541969"/>
    </source>
</evidence>
<accession>A0A853CS87</accession>
<evidence type="ECO:0000256" key="1">
    <source>
        <dbReference type="SAM" id="MobiDB-lite"/>
    </source>
</evidence>
<organism evidence="3 4">
    <name type="scientific">Petropleomorpha daqingensis</name>
    <dbReference type="NCBI Taxonomy" id="2026353"/>
    <lineage>
        <taxon>Bacteria</taxon>
        <taxon>Bacillati</taxon>
        <taxon>Actinomycetota</taxon>
        <taxon>Actinomycetes</taxon>
        <taxon>Geodermatophilales</taxon>
        <taxon>Geodermatophilaceae</taxon>
        <taxon>Petropleomorpha</taxon>
    </lineage>
</organism>
<keyword evidence="4" id="KW-1185">Reference proteome</keyword>
<keyword evidence="2" id="KW-0812">Transmembrane</keyword>
<evidence type="ECO:0000256" key="2">
    <source>
        <dbReference type="SAM" id="Phobius"/>
    </source>
</evidence>
<evidence type="ECO:0000313" key="3">
    <source>
        <dbReference type="EMBL" id="NYJ08753.1"/>
    </source>
</evidence>
<dbReference type="Proteomes" id="UP000541969">
    <property type="component" value="Unassembled WGS sequence"/>
</dbReference>
<reference evidence="3 4" key="1">
    <citation type="submission" date="2020-07" db="EMBL/GenBank/DDBJ databases">
        <title>Sequencing the genomes of 1000 actinobacteria strains.</title>
        <authorList>
            <person name="Klenk H.-P."/>
        </authorList>
    </citation>
    <scope>NUCLEOTIDE SEQUENCE [LARGE SCALE GENOMIC DNA]</scope>
    <source>
        <strain evidence="3 4">DSM 104001</strain>
    </source>
</reference>
<name>A0A853CS87_9ACTN</name>
<dbReference type="RefSeq" id="WP_179721586.1">
    <property type="nucleotide sequence ID" value="NZ_JACBZT010000001.1"/>
</dbReference>
<dbReference type="AlphaFoldDB" id="A0A853CS87"/>
<dbReference type="EMBL" id="JACBZT010000001">
    <property type="protein sequence ID" value="NYJ08753.1"/>
    <property type="molecule type" value="Genomic_DNA"/>
</dbReference>
<protein>
    <submittedName>
        <fullName evidence="3">Putative spore protein YtfJ</fullName>
    </submittedName>
</protein>
<proteinExistence type="predicted"/>
<gene>
    <name evidence="3" type="ORF">GGQ55_005031</name>
</gene>
<comment type="caution">
    <text evidence="3">The sequence shown here is derived from an EMBL/GenBank/DDBJ whole genome shotgun (WGS) entry which is preliminary data.</text>
</comment>
<feature type="transmembrane region" description="Helical" evidence="2">
    <location>
        <begin position="87"/>
        <end position="106"/>
    </location>
</feature>
<feature type="region of interest" description="Disordered" evidence="1">
    <location>
        <begin position="35"/>
        <end position="57"/>
    </location>
</feature>
<keyword evidence="2" id="KW-0472">Membrane</keyword>